<reference evidence="2 3" key="1">
    <citation type="submission" date="2018-04" db="EMBL/GenBank/DDBJ databases">
        <title>Novel actinobacteria from marine sediment.</title>
        <authorList>
            <person name="Ng Z.Y."/>
            <person name="Tan G.Y.A."/>
        </authorList>
    </citation>
    <scope>NUCLEOTIDE SEQUENCE [LARGE SCALE GENOMIC DNA]</scope>
    <source>
        <strain evidence="2 3">TPS81</strain>
    </source>
</reference>
<evidence type="ECO:0000313" key="3">
    <source>
        <dbReference type="Proteomes" id="UP000253318"/>
    </source>
</evidence>
<gene>
    <name evidence="2" type="ORF">DEF24_20170</name>
</gene>
<name>A0A368T176_9ACTN</name>
<dbReference type="AlphaFoldDB" id="A0A368T176"/>
<feature type="compositionally biased region" description="Low complexity" evidence="1">
    <location>
        <begin position="63"/>
        <end position="89"/>
    </location>
</feature>
<evidence type="ECO:0000256" key="1">
    <source>
        <dbReference type="SAM" id="MobiDB-lite"/>
    </source>
</evidence>
<feature type="region of interest" description="Disordered" evidence="1">
    <location>
        <begin position="40"/>
        <end position="100"/>
    </location>
</feature>
<organism evidence="2 3">
    <name type="scientific">Marinitenerispora sediminis</name>
    <dbReference type="NCBI Taxonomy" id="1931232"/>
    <lineage>
        <taxon>Bacteria</taxon>
        <taxon>Bacillati</taxon>
        <taxon>Actinomycetota</taxon>
        <taxon>Actinomycetes</taxon>
        <taxon>Streptosporangiales</taxon>
        <taxon>Nocardiopsidaceae</taxon>
        <taxon>Marinitenerispora</taxon>
    </lineage>
</organism>
<accession>A0A368T176</accession>
<evidence type="ECO:0000313" key="2">
    <source>
        <dbReference type="EMBL" id="RCV53723.1"/>
    </source>
</evidence>
<keyword evidence="3" id="KW-1185">Reference proteome</keyword>
<sequence>MGAMKRQSLLAVGGWVAAAVLAVVVGVTAVSLLGTGITSGAVRPVSQDDAEQQLASREPSAPPAAGGSAPASPSPSGGADGAAPSAGAPEAEVMQSDAGSVAARCVGDDAVLDWWAPTQGYTVDDVDSGPDEDVSVEFESQQDAPDMEMTVVCAAGTPRLVVSDDD</sequence>
<dbReference type="Proteomes" id="UP000253318">
    <property type="component" value="Unassembled WGS sequence"/>
</dbReference>
<dbReference type="EMBL" id="QEIN01000184">
    <property type="protein sequence ID" value="RCV53723.1"/>
    <property type="molecule type" value="Genomic_DNA"/>
</dbReference>
<protein>
    <submittedName>
        <fullName evidence="2">Septum formation initiator</fullName>
    </submittedName>
</protein>
<comment type="caution">
    <text evidence="2">The sequence shown here is derived from an EMBL/GenBank/DDBJ whole genome shotgun (WGS) entry which is preliminary data.</text>
</comment>
<proteinExistence type="predicted"/>